<dbReference type="PANTHER" id="PTHR30457">
    <property type="entry name" value="5'-NUCLEOTIDASE SURE"/>
    <property type="match status" value="1"/>
</dbReference>
<protein>
    <submittedName>
        <fullName evidence="5">Acid phosphatase</fullName>
    </submittedName>
</protein>
<keyword evidence="3" id="KW-0378">Hydrolase</keyword>
<reference evidence="5 6" key="1">
    <citation type="submission" date="2018-05" db="EMBL/GenBank/DDBJ databases">
        <title>Whole genome sequencing for identification of molecular markers to develop diagnostic detection tools for the regulated plant pathogen Lachnellula willkommii.</title>
        <authorList>
            <person name="Giroux E."/>
            <person name="Bilodeau G."/>
        </authorList>
    </citation>
    <scope>NUCLEOTIDE SEQUENCE [LARGE SCALE GENOMIC DNA]</scope>
    <source>
        <strain evidence="5 6">CBS 625.97</strain>
    </source>
</reference>
<evidence type="ECO:0000256" key="2">
    <source>
        <dbReference type="ARBA" id="ARBA00022723"/>
    </source>
</evidence>
<dbReference type="GO" id="GO:0008252">
    <property type="term" value="F:nucleotidase activity"/>
    <property type="evidence" value="ECO:0007669"/>
    <property type="project" value="InterPro"/>
</dbReference>
<dbReference type="OrthoDB" id="4018688at2759"/>
<evidence type="ECO:0000256" key="3">
    <source>
        <dbReference type="ARBA" id="ARBA00022801"/>
    </source>
</evidence>
<dbReference type="Pfam" id="PF01975">
    <property type="entry name" value="SurE"/>
    <property type="match status" value="1"/>
</dbReference>
<evidence type="ECO:0000259" key="4">
    <source>
        <dbReference type="Pfam" id="PF01975"/>
    </source>
</evidence>
<dbReference type="PANTHER" id="PTHR30457:SF0">
    <property type="entry name" value="PHOSPHATASE, PUTATIVE (AFU_ORTHOLOGUE AFUA_4G01070)-RELATED"/>
    <property type="match status" value="1"/>
</dbReference>
<evidence type="ECO:0000256" key="1">
    <source>
        <dbReference type="ARBA" id="ARBA00011062"/>
    </source>
</evidence>
<comment type="similarity">
    <text evidence="1">Belongs to the SurE nucleotidase family.</text>
</comment>
<keyword evidence="2" id="KW-0479">Metal-binding</keyword>
<dbReference type="Proteomes" id="UP000481288">
    <property type="component" value="Unassembled WGS sequence"/>
</dbReference>
<dbReference type="EMBL" id="QGMG01000727">
    <property type="protein sequence ID" value="TVY51822.1"/>
    <property type="molecule type" value="Genomic_DNA"/>
</dbReference>
<dbReference type="SUPFAM" id="SSF64167">
    <property type="entry name" value="SurE-like"/>
    <property type="match status" value="1"/>
</dbReference>
<sequence length="391" mass="40797">MRFFRPSFLIGVSASVYTAVNGLNILISNDDGFGTANIRELYKAMKAFGHNVYIVASVTNQSGMGGISTYTKDRNLTSDSEFGIVKKGANSIGTDPNDSHIWYFNGTPSSCVQTTYSLDIRTSRPSISSCSGPNYGWNLGPFLYTLAGTLGATYTAVERGIPAIGISGGYSVQTPYYDVNTTTKAGLKDPATIMAQLSANLAQQLIASVAAQGGGPLLPLGYGINVNIPYITSFTNDSCVNPPFIQSRMTGDADVDYAAFNETTGLFSYQNLVEPGTNQCINGDCSLPGETAILNVGCQSAVSVFTVDYDAPIGGACKSGPDVRSWLTPLVQYANSSVLVGGLNGTSTGNATVSSAPVPSASTSPIASSGGMKRSASDYALLVGFAVMMLI</sequence>
<dbReference type="GO" id="GO:0046872">
    <property type="term" value="F:metal ion binding"/>
    <property type="evidence" value="ECO:0007669"/>
    <property type="project" value="UniProtKB-KW"/>
</dbReference>
<evidence type="ECO:0000313" key="5">
    <source>
        <dbReference type="EMBL" id="TVY51822.1"/>
    </source>
</evidence>
<dbReference type="InterPro" id="IPR036523">
    <property type="entry name" value="SurE-like_sf"/>
</dbReference>
<name>A0A7D8UP61_9HELO</name>
<dbReference type="InterPro" id="IPR002828">
    <property type="entry name" value="SurE-like_Pase/nucleotidase"/>
</dbReference>
<dbReference type="AlphaFoldDB" id="A0A7D8UP61"/>
<gene>
    <name evidence="5" type="primary">PHO2</name>
    <name evidence="5" type="ORF">LCER1_G005718</name>
</gene>
<feature type="domain" description="Survival protein SurE-like phosphatase/nucleotidase" evidence="4">
    <location>
        <begin position="25"/>
        <end position="231"/>
    </location>
</feature>
<evidence type="ECO:0000313" key="6">
    <source>
        <dbReference type="Proteomes" id="UP000481288"/>
    </source>
</evidence>
<dbReference type="Gene3D" id="3.40.1210.10">
    <property type="entry name" value="Survival protein SurE-like phosphatase/nucleotidase"/>
    <property type="match status" value="1"/>
</dbReference>
<dbReference type="InterPro" id="IPR030048">
    <property type="entry name" value="SurE"/>
</dbReference>
<proteinExistence type="inferred from homology"/>
<keyword evidence="6" id="KW-1185">Reference proteome</keyword>
<comment type="caution">
    <text evidence="5">The sequence shown here is derived from an EMBL/GenBank/DDBJ whole genome shotgun (WGS) entry which is preliminary data.</text>
</comment>
<organism evidence="5 6">
    <name type="scientific">Lachnellula cervina</name>
    <dbReference type="NCBI Taxonomy" id="1316786"/>
    <lineage>
        <taxon>Eukaryota</taxon>
        <taxon>Fungi</taxon>
        <taxon>Dikarya</taxon>
        <taxon>Ascomycota</taxon>
        <taxon>Pezizomycotina</taxon>
        <taxon>Leotiomycetes</taxon>
        <taxon>Helotiales</taxon>
        <taxon>Lachnaceae</taxon>
        <taxon>Lachnellula</taxon>
    </lineage>
</organism>
<accession>A0A7D8UP61</accession>